<gene>
    <name evidence="1" type="ORF">E5358_10895</name>
</gene>
<dbReference type="EMBL" id="SRZC01000018">
    <property type="protein sequence ID" value="TGX81330.1"/>
    <property type="molecule type" value="Genomic_DNA"/>
</dbReference>
<comment type="caution">
    <text evidence="1">The sequence shown here is derived from an EMBL/GenBank/DDBJ whole genome shotgun (WGS) entry which is preliminary data.</text>
</comment>
<evidence type="ECO:0000313" key="2">
    <source>
        <dbReference type="Proteomes" id="UP000308886"/>
    </source>
</evidence>
<reference evidence="1" key="1">
    <citation type="submission" date="2019-04" db="EMBL/GenBank/DDBJ databases">
        <title>Microbes associate with the intestines of laboratory mice.</title>
        <authorList>
            <person name="Navarre W."/>
            <person name="Wong E."/>
            <person name="Huang K."/>
            <person name="Tropini C."/>
            <person name="Ng K."/>
            <person name="Yu B."/>
        </authorList>
    </citation>
    <scope>NUCLEOTIDE SEQUENCE</scope>
    <source>
        <strain evidence="1">NM73_A23</strain>
    </source>
</reference>
<evidence type="ECO:0000313" key="1">
    <source>
        <dbReference type="EMBL" id="TGX81330.1"/>
    </source>
</evidence>
<organism evidence="1 2">
    <name type="scientific">Palleniella muris</name>
    <dbReference type="NCBI Taxonomy" id="3038145"/>
    <lineage>
        <taxon>Bacteria</taxon>
        <taxon>Pseudomonadati</taxon>
        <taxon>Bacteroidota</taxon>
        <taxon>Bacteroidia</taxon>
        <taxon>Bacteroidales</taxon>
        <taxon>Prevotellaceae</taxon>
        <taxon>Palleniella</taxon>
    </lineage>
</organism>
<sequence length="264" mass="29361">MRTLFVLTAFLAGTGVFAQEINNRVEKDSAGMETNVLQQPLEQAVDMDASTPAYHIGLGKEGLNLSNGEGLLNMGYPVLPDFSAWTAMPTCPDFIRGGGRTELMGLGEINKAVFGTGRDYGAWHFDVNVGAEKYHFFHNTRNNVFVSGAVTYRINEHWSATAFGTYSLNPFFHSMAAYPYVTTSRYGGTVNWKSNGNFGLRLGVQREYDPFAHRWVTKPIVAPSFKINKVKIEIDTGPLILDCLRHFVEKGRSNSNSPNIMPHR</sequence>
<protein>
    <submittedName>
        <fullName evidence="1">Uncharacterized protein</fullName>
    </submittedName>
</protein>
<proteinExistence type="predicted"/>
<name>A0AC61QNM0_9BACT</name>
<keyword evidence="2" id="KW-1185">Reference proteome</keyword>
<accession>A0AC61QNM0</accession>
<dbReference type="Proteomes" id="UP000308886">
    <property type="component" value="Unassembled WGS sequence"/>
</dbReference>